<name>A0A1V6P7T1_PENDC</name>
<dbReference type="Proteomes" id="UP000191522">
    <property type="component" value="Unassembled WGS sequence"/>
</dbReference>
<gene>
    <name evidence="1" type="ORF">PENDEC_c017G02148</name>
</gene>
<keyword evidence="2" id="KW-1185">Reference proteome</keyword>
<evidence type="ECO:0000313" key="2">
    <source>
        <dbReference type="Proteomes" id="UP000191522"/>
    </source>
</evidence>
<sequence length="121" mass="12771">MIELAVISAGDAGFQSGCCAQNAKLYSGGIRLDNDLLGTAPLAPKPTNERRTTMPARDSCTTVLDGYRPTLAPMFPVGITEWPYDEIARAFTYHSGPGLSWGLGGSAILCSGFAHDLFVGC</sequence>
<organism evidence="1 2">
    <name type="scientific">Penicillium decumbens</name>
    <dbReference type="NCBI Taxonomy" id="69771"/>
    <lineage>
        <taxon>Eukaryota</taxon>
        <taxon>Fungi</taxon>
        <taxon>Dikarya</taxon>
        <taxon>Ascomycota</taxon>
        <taxon>Pezizomycotina</taxon>
        <taxon>Eurotiomycetes</taxon>
        <taxon>Eurotiomycetidae</taxon>
        <taxon>Eurotiales</taxon>
        <taxon>Aspergillaceae</taxon>
        <taxon>Penicillium</taxon>
    </lineage>
</organism>
<proteinExistence type="predicted"/>
<dbReference type="EMBL" id="MDYL01000017">
    <property type="protein sequence ID" value="OQD73059.1"/>
    <property type="molecule type" value="Genomic_DNA"/>
</dbReference>
<reference evidence="2" key="1">
    <citation type="journal article" date="2017" name="Nat. Microbiol.">
        <title>Global analysis of biosynthetic gene clusters reveals vast potential of secondary metabolite production in Penicillium species.</title>
        <authorList>
            <person name="Nielsen J.C."/>
            <person name="Grijseels S."/>
            <person name="Prigent S."/>
            <person name="Ji B."/>
            <person name="Dainat J."/>
            <person name="Nielsen K.F."/>
            <person name="Frisvad J.C."/>
            <person name="Workman M."/>
            <person name="Nielsen J."/>
        </authorList>
    </citation>
    <scope>NUCLEOTIDE SEQUENCE [LARGE SCALE GENOMIC DNA]</scope>
    <source>
        <strain evidence="2">IBT 11843</strain>
    </source>
</reference>
<accession>A0A1V6P7T1</accession>
<dbReference type="AlphaFoldDB" id="A0A1V6P7T1"/>
<evidence type="ECO:0000313" key="1">
    <source>
        <dbReference type="EMBL" id="OQD73059.1"/>
    </source>
</evidence>
<comment type="caution">
    <text evidence="1">The sequence shown here is derived from an EMBL/GenBank/DDBJ whole genome shotgun (WGS) entry which is preliminary data.</text>
</comment>
<protein>
    <submittedName>
        <fullName evidence="1">Uncharacterized protein</fullName>
    </submittedName>
</protein>